<reference evidence="2" key="1">
    <citation type="submission" date="2023-06" db="EMBL/GenBank/DDBJ databases">
        <authorList>
            <person name="Kurt Z."/>
        </authorList>
    </citation>
    <scope>NUCLEOTIDE SEQUENCE</scope>
</reference>
<dbReference type="EMBL" id="CATOUU010000778">
    <property type="protein sequence ID" value="CAI9947608.1"/>
    <property type="molecule type" value="Genomic_DNA"/>
</dbReference>
<accession>A0AA86UR87</accession>
<gene>
    <name evidence="2" type="ORF">HINF_LOCUS35253</name>
    <name evidence="3" type="ORF">HINF_LOCUS59113</name>
</gene>
<name>A0AA86UR87_9EUKA</name>
<keyword evidence="4" id="KW-1185">Reference proteome</keyword>
<proteinExistence type="predicted"/>
<evidence type="ECO:0000313" key="4">
    <source>
        <dbReference type="Proteomes" id="UP001642409"/>
    </source>
</evidence>
<dbReference type="EMBL" id="CAXDID020000337">
    <property type="protein sequence ID" value="CAL6078875.1"/>
    <property type="molecule type" value="Genomic_DNA"/>
</dbReference>
<reference evidence="3 4" key="2">
    <citation type="submission" date="2024-07" db="EMBL/GenBank/DDBJ databases">
        <authorList>
            <person name="Akdeniz Z."/>
        </authorList>
    </citation>
    <scope>NUCLEOTIDE SEQUENCE [LARGE SCALE GENOMIC DNA]</scope>
</reference>
<dbReference type="Proteomes" id="UP001642409">
    <property type="component" value="Unassembled WGS sequence"/>
</dbReference>
<comment type="caution">
    <text evidence="2">The sequence shown here is derived from an EMBL/GenBank/DDBJ whole genome shotgun (WGS) entry which is preliminary data.</text>
</comment>
<organism evidence="2">
    <name type="scientific">Hexamita inflata</name>
    <dbReference type="NCBI Taxonomy" id="28002"/>
    <lineage>
        <taxon>Eukaryota</taxon>
        <taxon>Metamonada</taxon>
        <taxon>Diplomonadida</taxon>
        <taxon>Hexamitidae</taxon>
        <taxon>Hexamitinae</taxon>
        <taxon>Hexamita</taxon>
    </lineage>
</organism>
<feature type="region of interest" description="Disordered" evidence="1">
    <location>
        <begin position="75"/>
        <end position="100"/>
    </location>
</feature>
<dbReference type="AlphaFoldDB" id="A0AA86UR87"/>
<evidence type="ECO:0000313" key="3">
    <source>
        <dbReference type="EMBL" id="CAL6078875.1"/>
    </source>
</evidence>
<protein>
    <submittedName>
        <fullName evidence="3">Hypothetical_protein</fullName>
    </submittedName>
</protein>
<evidence type="ECO:0000256" key="1">
    <source>
        <dbReference type="SAM" id="MobiDB-lite"/>
    </source>
</evidence>
<sequence>MHVSRKFYYFSQQSRFVYFLLTRLISTIQFSFKFKYSSPTSLSTPFAVPLPLPRRFAGTLSACAFQQLHNYRCATPSSETKRRSRSSWSLSMNRRGPQPL</sequence>
<evidence type="ECO:0000313" key="2">
    <source>
        <dbReference type="EMBL" id="CAI9947608.1"/>
    </source>
</evidence>